<dbReference type="SUPFAM" id="SSF55021">
    <property type="entry name" value="ACT-like"/>
    <property type="match status" value="2"/>
</dbReference>
<organism evidence="2 3">
    <name type="scientific">Kribbella deserti</name>
    <dbReference type="NCBI Taxonomy" id="1926257"/>
    <lineage>
        <taxon>Bacteria</taxon>
        <taxon>Bacillati</taxon>
        <taxon>Actinomycetota</taxon>
        <taxon>Actinomycetes</taxon>
        <taxon>Propionibacteriales</taxon>
        <taxon>Kribbellaceae</taxon>
        <taxon>Kribbella</taxon>
    </lineage>
</organism>
<comment type="caution">
    <text evidence="2">The sequence shown here is derived from an EMBL/GenBank/DDBJ whole genome shotgun (WGS) entry which is preliminary data.</text>
</comment>
<dbReference type="PANTHER" id="PTHR34875">
    <property type="entry name" value="UPF0237 PROTEIN MJ1558"/>
    <property type="match status" value="1"/>
</dbReference>
<proteinExistence type="predicted"/>
<dbReference type="InterPro" id="IPR002912">
    <property type="entry name" value="ACT_dom"/>
</dbReference>
<dbReference type="InterPro" id="IPR050990">
    <property type="entry name" value="UPF0237/GcvR_regulator"/>
</dbReference>
<dbReference type="PROSITE" id="PS51671">
    <property type="entry name" value="ACT"/>
    <property type="match status" value="2"/>
</dbReference>
<dbReference type="PANTHER" id="PTHR34875:SF6">
    <property type="entry name" value="UPF0237 PROTEIN MJ1558"/>
    <property type="match status" value="1"/>
</dbReference>
<keyword evidence="3" id="KW-1185">Reference proteome</keyword>
<protein>
    <submittedName>
        <fullName evidence="2">Glycine cleavage system protein R</fullName>
    </submittedName>
</protein>
<evidence type="ECO:0000313" key="2">
    <source>
        <dbReference type="EMBL" id="MFC0627743.1"/>
    </source>
</evidence>
<dbReference type="RefSeq" id="WP_380052857.1">
    <property type="nucleotide sequence ID" value="NZ_JBHLTC010000036.1"/>
</dbReference>
<dbReference type="EMBL" id="JBHLTC010000036">
    <property type="protein sequence ID" value="MFC0627743.1"/>
    <property type="molecule type" value="Genomic_DNA"/>
</dbReference>
<dbReference type="Proteomes" id="UP001589890">
    <property type="component" value="Unassembled WGS sequence"/>
</dbReference>
<evidence type="ECO:0000259" key="1">
    <source>
        <dbReference type="PROSITE" id="PS51671"/>
    </source>
</evidence>
<feature type="domain" description="ACT" evidence="1">
    <location>
        <begin position="5"/>
        <end position="77"/>
    </location>
</feature>
<gene>
    <name evidence="2" type="ORF">ACFFGN_26960</name>
</gene>
<reference evidence="2 3" key="1">
    <citation type="submission" date="2024-09" db="EMBL/GenBank/DDBJ databases">
        <authorList>
            <person name="Sun Q."/>
            <person name="Mori K."/>
        </authorList>
    </citation>
    <scope>NUCLEOTIDE SEQUENCE [LARGE SCALE GENOMIC DNA]</scope>
    <source>
        <strain evidence="2 3">CGMCC 1.15906</strain>
    </source>
</reference>
<evidence type="ECO:0000313" key="3">
    <source>
        <dbReference type="Proteomes" id="UP001589890"/>
    </source>
</evidence>
<feature type="domain" description="ACT" evidence="1">
    <location>
        <begin position="89"/>
        <end position="162"/>
    </location>
</feature>
<accession>A0ABV6QSW7</accession>
<sequence>MSQLAVTVIGPDRPGIIADVTGALAGVGVNLEDSTMTLLRGHFAMMLVCTGPEADAVTEALSPLGGELVITVREVGPEQTHAPVGPPYILSVHGADRPGIVSAITRLVAAVGGTVTDLSTRLSGALYVLTAEVELPATVNVAELRASLEVTGDELGVGVTLRPAESDDL</sequence>
<dbReference type="InterPro" id="IPR045865">
    <property type="entry name" value="ACT-like_dom_sf"/>
</dbReference>
<dbReference type="Pfam" id="PF13740">
    <property type="entry name" value="ACT_6"/>
    <property type="match status" value="2"/>
</dbReference>
<dbReference type="Gene3D" id="3.30.70.260">
    <property type="match status" value="2"/>
</dbReference>
<name>A0ABV6QSW7_9ACTN</name>